<sequence>MFKSPVLEGFIYFYFAPGLQNVRAGPDLTTLMGCTVRQRWKFGISVEEIQCGAIVKEGQITLTQKKR</sequence>
<name>A0A0A9BH06_ARUDO</name>
<evidence type="ECO:0000313" key="1">
    <source>
        <dbReference type="EMBL" id="JAD63259.1"/>
    </source>
</evidence>
<dbReference type="AlphaFoldDB" id="A0A0A9BH06"/>
<reference evidence="1" key="1">
    <citation type="submission" date="2014-09" db="EMBL/GenBank/DDBJ databases">
        <authorList>
            <person name="Magalhaes I.L.F."/>
            <person name="Oliveira U."/>
            <person name="Santos F.R."/>
            <person name="Vidigal T.H.D.A."/>
            <person name="Brescovit A.D."/>
            <person name="Santos A.J."/>
        </authorList>
    </citation>
    <scope>NUCLEOTIDE SEQUENCE</scope>
    <source>
        <tissue evidence="1">Shoot tissue taken approximately 20 cm above the soil surface</tissue>
    </source>
</reference>
<dbReference type="EMBL" id="GBRH01234636">
    <property type="protein sequence ID" value="JAD63259.1"/>
    <property type="molecule type" value="Transcribed_RNA"/>
</dbReference>
<accession>A0A0A9BH06</accession>
<proteinExistence type="predicted"/>
<protein>
    <submittedName>
        <fullName evidence="1">Uncharacterized protein</fullName>
    </submittedName>
</protein>
<reference evidence="1" key="2">
    <citation type="journal article" date="2015" name="Data Brief">
        <title>Shoot transcriptome of the giant reed, Arundo donax.</title>
        <authorList>
            <person name="Barrero R.A."/>
            <person name="Guerrero F.D."/>
            <person name="Moolhuijzen P."/>
            <person name="Goolsby J.A."/>
            <person name="Tidwell J."/>
            <person name="Bellgard S.E."/>
            <person name="Bellgard M.I."/>
        </authorList>
    </citation>
    <scope>NUCLEOTIDE SEQUENCE</scope>
    <source>
        <tissue evidence="1">Shoot tissue taken approximately 20 cm above the soil surface</tissue>
    </source>
</reference>
<organism evidence="1">
    <name type="scientific">Arundo donax</name>
    <name type="common">Giant reed</name>
    <name type="synonym">Donax arundinaceus</name>
    <dbReference type="NCBI Taxonomy" id="35708"/>
    <lineage>
        <taxon>Eukaryota</taxon>
        <taxon>Viridiplantae</taxon>
        <taxon>Streptophyta</taxon>
        <taxon>Embryophyta</taxon>
        <taxon>Tracheophyta</taxon>
        <taxon>Spermatophyta</taxon>
        <taxon>Magnoliopsida</taxon>
        <taxon>Liliopsida</taxon>
        <taxon>Poales</taxon>
        <taxon>Poaceae</taxon>
        <taxon>PACMAD clade</taxon>
        <taxon>Arundinoideae</taxon>
        <taxon>Arundineae</taxon>
        <taxon>Arundo</taxon>
    </lineage>
</organism>